<dbReference type="PROSITE" id="PS51782">
    <property type="entry name" value="LYSM"/>
    <property type="match status" value="1"/>
</dbReference>
<organism evidence="2 3">
    <name type="scientific">Paenibacillus psychroresistens</name>
    <dbReference type="NCBI Taxonomy" id="1778678"/>
    <lineage>
        <taxon>Bacteria</taxon>
        <taxon>Bacillati</taxon>
        <taxon>Bacillota</taxon>
        <taxon>Bacilli</taxon>
        <taxon>Bacillales</taxon>
        <taxon>Paenibacillaceae</taxon>
        <taxon>Paenibacillus</taxon>
    </lineage>
</organism>
<dbReference type="InterPro" id="IPR018392">
    <property type="entry name" value="LysM"/>
</dbReference>
<protein>
    <submittedName>
        <fullName evidence="2">LysM peptidoglycan-binding domain-containing protein</fullName>
    </submittedName>
</protein>
<dbReference type="AlphaFoldDB" id="A0A6B8RLK7"/>
<dbReference type="Pfam" id="PF19266">
    <property type="entry name" value="CIS_tube"/>
    <property type="match status" value="1"/>
</dbReference>
<sequence>MAFVKAKIFVDISGTLEFEKQFDVLFNPSDYSIASSNSYNWAKVKGLSLPIAQFDSGESDTLTMELFFDTYEAKSDVRFHTSKISGLLDIIPDLHAPPVVRFVWGNLNFTGVVTNVSQKFTMFSGEGVPVRATLNVTFKAWMSKSEQLKKLPRNSADRTKQKTINQGDQLWMIAAKEYVNPALWRDIANANGIDNPRLLQSGKKIVVPRLE</sequence>
<dbReference type="Proteomes" id="UP000426246">
    <property type="component" value="Chromosome"/>
</dbReference>
<gene>
    <name evidence="2" type="ORF">EHS13_18055</name>
</gene>
<proteinExistence type="predicted"/>
<accession>A0A6B8RLK7</accession>
<dbReference type="CDD" id="cd00118">
    <property type="entry name" value="LysM"/>
    <property type="match status" value="1"/>
</dbReference>
<dbReference type="KEGG" id="ppsc:EHS13_18055"/>
<evidence type="ECO:0000313" key="3">
    <source>
        <dbReference type="Proteomes" id="UP000426246"/>
    </source>
</evidence>
<dbReference type="EMBL" id="CP034235">
    <property type="protein sequence ID" value="QGQ96644.1"/>
    <property type="molecule type" value="Genomic_DNA"/>
</dbReference>
<feature type="domain" description="LysM" evidence="1">
    <location>
        <begin position="160"/>
        <end position="207"/>
    </location>
</feature>
<name>A0A6B8RLK7_9BACL</name>
<dbReference type="Pfam" id="PF01476">
    <property type="entry name" value="LysM"/>
    <property type="match status" value="1"/>
</dbReference>
<dbReference type="OrthoDB" id="9815939at2"/>
<dbReference type="RefSeq" id="WP_155701717.1">
    <property type="nucleotide sequence ID" value="NZ_CP034235.1"/>
</dbReference>
<reference evidence="3" key="1">
    <citation type="submission" date="2018-11" db="EMBL/GenBank/DDBJ databases">
        <title>Complete genome sequence of Paenibacillus sp. ML311-T8.</title>
        <authorList>
            <person name="Nam Y.-D."/>
            <person name="Kang J."/>
            <person name="Chung W.-H."/>
            <person name="Park Y.S."/>
        </authorList>
    </citation>
    <scope>NUCLEOTIDE SEQUENCE [LARGE SCALE GENOMIC DNA]</scope>
    <source>
        <strain evidence="3">ML311-T8</strain>
    </source>
</reference>
<dbReference type="InterPro" id="IPR045361">
    <property type="entry name" value="CIS_tube_prot_N"/>
</dbReference>
<evidence type="ECO:0000313" key="2">
    <source>
        <dbReference type="EMBL" id="QGQ96644.1"/>
    </source>
</evidence>
<dbReference type="Gene3D" id="3.10.350.10">
    <property type="entry name" value="LysM domain"/>
    <property type="match status" value="1"/>
</dbReference>
<evidence type="ECO:0000259" key="1">
    <source>
        <dbReference type="PROSITE" id="PS51782"/>
    </source>
</evidence>
<keyword evidence="3" id="KW-1185">Reference proteome</keyword>
<dbReference type="InterPro" id="IPR036779">
    <property type="entry name" value="LysM_dom_sf"/>
</dbReference>